<feature type="transmembrane region" description="Helical" evidence="1">
    <location>
        <begin position="10"/>
        <end position="27"/>
    </location>
</feature>
<feature type="transmembrane region" description="Helical" evidence="1">
    <location>
        <begin position="449"/>
        <end position="471"/>
    </location>
</feature>
<dbReference type="Pfam" id="PF00429">
    <property type="entry name" value="TLV_coat"/>
    <property type="match status" value="1"/>
</dbReference>
<dbReference type="OMA" id="MSHTHRI"/>
<reference evidence="3" key="1">
    <citation type="submission" date="2013-11" db="EMBL/GenBank/DDBJ databases">
        <title>The genomic landscape of the Guanapo guppy.</title>
        <authorList>
            <person name="Kuenstner A."/>
            <person name="Dreyer C."/>
        </authorList>
    </citation>
    <scope>NUCLEOTIDE SEQUENCE</scope>
    <source>
        <strain evidence="3">Guanapo</strain>
    </source>
</reference>
<proteinExistence type="predicted"/>
<dbReference type="Bgee" id="ENSPREG00000000094">
    <property type="expression patterns" value="Expressed in caudal fin"/>
</dbReference>
<dbReference type="PANTHER" id="PTHR10424">
    <property type="entry name" value="VIRAL ENVELOPE PROTEIN"/>
    <property type="match status" value="1"/>
</dbReference>
<evidence type="ECO:0000256" key="1">
    <source>
        <dbReference type="SAM" id="Phobius"/>
    </source>
</evidence>
<keyword evidence="1" id="KW-1133">Transmembrane helix</keyword>
<dbReference type="GeneTree" id="ENSGT00530000064449"/>
<dbReference type="Proteomes" id="UP000242638">
    <property type="component" value="Unassembled WGS sequence"/>
</dbReference>
<organism evidence="2 3">
    <name type="scientific">Poecilia reticulata</name>
    <name type="common">Guppy</name>
    <name type="synonym">Acanthophacelus reticulatus</name>
    <dbReference type="NCBI Taxonomy" id="8081"/>
    <lineage>
        <taxon>Eukaryota</taxon>
        <taxon>Metazoa</taxon>
        <taxon>Chordata</taxon>
        <taxon>Craniata</taxon>
        <taxon>Vertebrata</taxon>
        <taxon>Euteleostomi</taxon>
        <taxon>Actinopterygii</taxon>
        <taxon>Neopterygii</taxon>
        <taxon>Teleostei</taxon>
        <taxon>Neoteleostei</taxon>
        <taxon>Acanthomorphata</taxon>
        <taxon>Ovalentaria</taxon>
        <taxon>Atherinomorphae</taxon>
        <taxon>Cyprinodontiformes</taxon>
        <taxon>Poeciliidae</taxon>
        <taxon>Poeciliinae</taxon>
        <taxon>Poecilia</taxon>
    </lineage>
</organism>
<dbReference type="SUPFAM" id="SSF58069">
    <property type="entry name" value="Virus ectodomain"/>
    <property type="match status" value="1"/>
</dbReference>
<dbReference type="STRING" id="8081.ENSPREP00000000087"/>
<name>A0A3P9MRV6_POERE</name>
<evidence type="ECO:0000313" key="3">
    <source>
        <dbReference type="Proteomes" id="UP000242638"/>
    </source>
</evidence>
<reference evidence="2" key="2">
    <citation type="submission" date="2025-08" db="UniProtKB">
        <authorList>
            <consortium name="Ensembl"/>
        </authorList>
    </citation>
    <scope>IDENTIFICATION</scope>
    <source>
        <strain evidence="2">Guanapo</strain>
    </source>
</reference>
<sequence>MQLHGKWKRLWILIGFSLLVTIPISIWETASRRQAENETSVATTSPLVRMKREANHNIDHHGPEDNAWWAIAKTMTRRVTNSSCVVCSIIPHSIPTSPLLLPAPATLTETLAVFLAIVSNIAQVRRVYPWTSSVKIGPIRKPGHFSTQTNDTCVKSGTIHQFRGQDHPYLTPEICIFQPYDMGVPLGISKGCKIVLKSSCSGMRPCDDLKPYAAQDDPGIPNLVLLNFTAFPNGSRFNGNNSGEIITTGWASIPSMNGYGCPKNMVWVCGYRSYLYLPVNWSGICYLAHLVPALSFFQDADEIPKRNLLHRLKRQRISKSRAVAGALFAPYGTTITVREINKMSFELENLTALVEKGFSSLSEEMQAVRTMLLQNRIALDFVLAEKGGVCHIIGEQCCTFVPDVSNNMSNIHVELSKLLNRQKEENSGSSWNMWDWFGSGGWTAWLSKLGMFFGMIFMILMLLSCCIIPMVKSLVQRLISTSFVRINAECSTLEPAALASDDTVSVVQEDSFYED</sequence>
<keyword evidence="1" id="KW-0812">Transmembrane</keyword>
<keyword evidence="1" id="KW-0472">Membrane</keyword>
<protein>
    <recommendedName>
        <fullName evidence="4">Envelope protein</fullName>
    </recommendedName>
</protein>
<accession>A0A3P9MRV6</accession>
<evidence type="ECO:0008006" key="4">
    <source>
        <dbReference type="Google" id="ProtNLM"/>
    </source>
</evidence>
<evidence type="ECO:0000313" key="2">
    <source>
        <dbReference type="Ensembl" id="ENSPREP00000000087.1"/>
    </source>
</evidence>
<reference evidence="2" key="3">
    <citation type="submission" date="2025-09" db="UniProtKB">
        <authorList>
            <consortium name="Ensembl"/>
        </authorList>
    </citation>
    <scope>IDENTIFICATION</scope>
    <source>
        <strain evidence="2">Guanapo</strain>
    </source>
</reference>
<dbReference type="AlphaFoldDB" id="A0A3P9MRV6"/>
<dbReference type="Gene3D" id="1.10.287.210">
    <property type="match status" value="1"/>
</dbReference>
<keyword evidence="3" id="KW-1185">Reference proteome</keyword>
<dbReference type="Ensembl" id="ENSPRET00000000111.1">
    <property type="protein sequence ID" value="ENSPREP00000000087.1"/>
    <property type="gene ID" value="ENSPREG00000000094.1"/>
</dbReference>
<dbReference type="InterPro" id="IPR018154">
    <property type="entry name" value="TLV/ENV_coat_polyprotein"/>
</dbReference>